<dbReference type="InterPro" id="IPR011322">
    <property type="entry name" value="N-reg_PII-like_a/b"/>
</dbReference>
<proteinExistence type="predicted"/>
<dbReference type="GO" id="GO:0005524">
    <property type="term" value="F:ATP binding"/>
    <property type="evidence" value="ECO:0007669"/>
    <property type="project" value="TreeGrafter"/>
</dbReference>
<dbReference type="InterPro" id="IPR002187">
    <property type="entry name" value="N-reg_PII"/>
</dbReference>
<protein>
    <submittedName>
        <fullName evidence="1">P-II family nitrogen regulator</fullName>
    </submittedName>
</protein>
<organism evidence="1 2">
    <name type="scientific">Kuenenia stuttgartiensis</name>
    <dbReference type="NCBI Taxonomy" id="174633"/>
    <lineage>
        <taxon>Bacteria</taxon>
        <taxon>Pseudomonadati</taxon>
        <taxon>Planctomycetota</taxon>
        <taxon>Candidatus Brocadiia</taxon>
        <taxon>Candidatus Brocadiales</taxon>
        <taxon>Candidatus Brocadiaceae</taxon>
        <taxon>Candidatus Kuenenia</taxon>
    </lineage>
</organism>
<dbReference type="Gene3D" id="3.30.70.120">
    <property type="match status" value="1"/>
</dbReference>
<dbReference type="EMBL" id="CP049055">
    <property type="protein sequence ID" value="QII10431.1"/>
    <property type="molecule type" value="Genomic_DNA"/>
</dbReference>
<accession>A0A6G7GLX2</accession>
<dbReference type="Proteomes" id="UP000501926">
    <property type="component" value="Chromosome"/>
</dbReference>
<dbReference type="GO" id="GO:0005829">
    <property type="term" value="C:cytosol"/>
    <property type="evidence" value="ECO:0007669"/>
    <property type="project" value="TreeGrafter"/>
</dbReference>
<dbReference type="PROSITE" id="PS51343">
    <property type="entry name" value="PII_GLNB_DOM"/>
    <property type="match status" value="1"/>
</dbReference>
<evidence type="ECO:0000313" key="1">
    <source>
        <dbReference type="EMBL" id="QII10431.1"/>
    </source>
</evidence>
<gene>
    <name evidence="1" type="ORF">KsCSTR_10520</name>
</gene>
<name>A0A6G7GLX2_KUEST</name>
<evidence type="ECO:0000313" key="2">
    <source>
        <dbReference type="Proteomes" id="UP000501926"/>
    </source>
</evidence>
<dbReference type="PANTHER" id="PTHR30115:SF11">
    <property type="entry name" value="NITROGEN REGULATORY PROTEIN P-II HOMOLOG"/>
    <property type="match status" value="1"/>
</dbReference>
<sequence>MDKVVDCIKKEAQTGSIGGGKIFISPIDDIHRVRTGESDEAAI</sequence>
<dbReference type="Pfam" id="PF00543">
    <property type="entry name" value="P-II"/>
    <property type="match status" value="1"/>
</dbReference>
<dbReference type="InterPro" id="IPR015867">
    <property type="entry name" value="N-reg_PII/ATP_PRibTrfase_C"/>
</dbReference>
<dbReference type="GO" id="GO:0030234">
    <property type="term" value="F:enzyme regulator activity"/>
    <property type="evidence" value="ECO:0007669"/>
    <property type="project" value="InterPro"/>
</dbReference>
<dbReference type="SUPFAM" id="SSF54913">
    <property type="entry name" value="GlnB-like"/>
    <property type="match status" value="1"/>
</dbReference>
<dbReference type="GO" id="GO:0006808">
    <property type="term" value="P:regulation of nitrogen utilization"/>
    <property type="evidence" value="ECO:0007669"/>
    <property type="project" value="InterPro"/>
</dbReference>
<dbReference type="PANTHER" id="PTHR30115">
    <property type="entry name" value="NITROGEN REGULATORY PROTEIN P-II"/>
    <property type="match status" value="1"/>
</dbReference>
<reference evidence="1 2" key="1">
    <citation type="submission" date="2020-02" db="EMBL/GenBank/DDBJ databases">
        <title>Newly sequenced genome of strain CSTR1 showed variability in Candidatus Kuenenia stuttgartiensis genomes.</title>
        <authorList>
            <person name="Ding C."/>
            <person name="Adrian L."/>
        </authorList>
    </citation>
    <scope>NUCLEOTIDE SEQUENCE [LARGE SCALE GENOMIC DNA]</scope>
    <source>
        <strain evidence="1 2">CSTR1</strain>
    </source>
</reference>
<dbReference type="AlphaFoldDB" id="A0A6G7GLX2"/>